<reference evidence="3 4" key="1">
    <citation type="submission" date="2011-08" db="EMBL/GenBank/DDBJ databases">
        <title>The Genome Sequence of Clostridium orbiscindens 1_3_50AFAA.</title>
        <authorList>
            <consortium name="The Broad Institute Genome Sequencing Platform"/>
            <person name="Earl A."/>
            <person name="Ward D."/>
            <person name="Feldgarden M."/>
            <person name="Gevers D."/>
            <person name="Daigneault M."/>
            <person name="Strauss J."/>
            <person name="Allen-Vercoe E."/>
            <person name="Young S.K."/>
            <person name="Zeng Q."/>
            <person name="Gargeya S."/>
            <person name="Fitzgerald M."/>
            <person name="Haas B."/>
            <person name="Abouelleil A."/>
            <person name="Alvarado L."/>
            <person name="Arachchi H.M."/>
            <person name="Berlin A."/>
            <person name="Brown A."/>
            <person name="Chapman S.B."/>
            <person name="Chen Z."/>
            <person name="Dunbar C."/>
            <person name="Freedman E."/>
            <person name="Gearin G."/>
            <person name="Gellesch M."/>
            <person name="Goldberg J."/>
            <person name="Griggs A."/>
            <person name="Gujja S."/>
            <person name="Heiman D."/>
            <person name="Howarth C."/>
            <person name="Larson L."/>
            <person name="Lui A."/>
            <person name="MacDonald P.J.P."/>
            <person name="Montmayeur A."/>
            <person name="Murphy C."/>
            <person name="Neiman D."/>
            <person name="Pearson M."/>
            <person name="Priest M."/>
            <person name="Roberts A."/>
            <person name="Saif S."/>
            <person name="Shea T."/>
            <person name="Shenoy N."/>
            <person name="Sisk P."/>
            <person name="Stolte C."/>
            <person name="Sykes S."/>
            <person name="Wortman J."/>
            <person name="Nusbaum C."/>
            <person name="Birren B."/>
        </authorList>
    </citation>
    <scope>NUCLEOTIDE SEQUENCE [LARGE SCALE GENOMIC DNA]</scope>
    <source>
        <strain evidence="3 4">1_3_50AFAA</strain>
    </source>
</reference>
<protein>
    <recommendedName>
        <fullName evidence="5">Gfo/Idh/MocA-like oxidoreductase N-terminal domain-containing protein</fullName>
    </recommendedName>
</protein>
<dbReference type="Gene3D" id="3.30.360.10">
    <property type="entry name" value="Dihydrodipicolinate Reductase, domain 2"/>
    <property type="match status" value="1"/>
</dbReference>
<gene>
    <name evidence="3" type="ORF">HMPREF9460_03003</name>
</gene>
<dbReference type="PATRIC" id="fig|742738.3.peg.3087"/>
<proteinExistence type="predicted"/>
<dbReference type="PANTHER" id="PTHR43249:SF1">
    <property type="entry name" value="D-GLUCOSIDE 3-DEHYDROGENASE"/>
    <property type="match status" value="1"/>
</dbReference>
<sequence length="376" mass="41011">MLRLGIAGIGAIAGDYIGLIVGGKVRDVALTALCSRNEAHIREAAQRHGLQAAAFTDYGAMLRSGQVDAILICTPHAQHPEMTRQALEAGLHVLVEKPVGIFADEVAEILPVLAERPELVCGVMYNRRAAQAYRHVKNLVQSGELGELVRCSWIITNLYRTEAYYTSGAWRGTWQGEGGGLLMTQASHQLDLMQWICGMPVSVLARCSTIGRPIQVENEAELFLTYLNGAHGHFIASAHECPGTNLLEICGTRGRISVRDDSEVEIIRLEEDERTFARSCPSPFEQVSGTVERLTFDDRNNKAQQAATIQNFVAAAQGAGPIQCSLEEGLRSLQIIHGAYLSHWMGRTVTLPGDERVFCRILNRTGASMAIGHGPL</sequence>
<evidence type="ECO:0000259" key="2">
    <source>
        <dbReference type="Pfam" id="PF22725"/>
    </source>
</evidence>
<evidence type="ECO:0008006" key="5">
    <source>
        <dbReference type="Google" id="ProtNLM"/>
    </source>
</evidence>
<dbReference type="Proteomes" id="UP000029585">
    <property type="component" value="Unassembled WGS sequence"/>
</dbReference>
<feature type="domain" description="Gfo/Idh/MocA-like oxidoreductase N-terminal" evidence="1">
    <location>
        <begin position="3"/>
        <end position="117"/>
    </location>
</feature>
<dbReference type="InterPro" id="IPR036291">
    <property type="entry name" value="NAD(P)-bd_dom_sf"/>
</dbReference>
<dbReference type="HOGENOM" id="CLU_023194_1_0_9"/>
<evidence type="ECO:0000313" key="4">
    <source>
        <dbReference type="Proteomes" id="UP000029585"/>
    </source>
</evidence>
<evidence type="ECO:0000259" key="1">
    <source>
        <dbReference type="Pfam" id="PF01408"/>
    </source>
</evidence>
<dbReference type="InterPro" id="IPR052515">
    <property type="entry name" value="Gfo/Idh/MocA_Oxidoreductase"/>
</dbReference>
<dbReference type="Pfam" id="PF01408">
    <property type="entry name" value="GFO_IDH_MocA"/>
    <property type="match status" value="1"/>
</dbReference>
<dbReference type="Gene3D" id="3.40.50.720">
    <property type="entry name" value="NAD(P)-binding Rossmann-like Domain"/>
    <property type="match status" value="1"/>
</dbReference>
<dbReference type="eggNOG" id="COG0673">
    <property type="taxonomic scope" value="Bacteria"/>
</dbReference>
<dbReference type="SUPFAM" id="SSF51735">
    <property type="entry name" value="NAD(P)-binding Rossmann-fold domains"/>
    <property type="match status" value="1"/>
</dbReference>
<keyword evidence="4" id="KW-1185">Reference proteome</keyword>
<dbReference type="InterPro" id="IPR055170">
    <property type="entry name" value="GFO_IDH_MocA-like_dom"/>
</dbReference>
<comment type="caution">
    <text evidence="3">The sequence shown here is derived from an EMBL/GenBank/DDBJ whole genome shotgun (WGS) entry which is preliminary data.</text>
</comment>
<dbReference type="InterPro" id="IPR000683">
    <property type="entry name" value="Gfo/Idh/MocA-like_OxRdtase_N"/>
</dbReference>
<dbReference type="EMBL" id="ADLO01000092">
    <property type="protein sequence ID" value="KGF54209.1"/>
    <property type="molecule type" value="Genomic_DNA"/>
</dbReference>
<feature type="domain" description="GFO/IDH/MocA-like oxidoreductase" evidence="2">
    <location>
        <begin position="133"/>
        <end position="256"/>
    </location>
</feature>
<evidence type="ECO:0000313" key="3">
    <source>
        <dbReference type="EMBL" id="KGF54209.1"/>
    </source>
</evidence>
<name>A0A096D9I3_FLAPL</name>
<dbReference type="GO" id="GO:0000166">
    <property type="term" value="F:nucleotide binding"/>
    <property type="evidence" value="ECO:0007669"/>
    <property type="project" value="InterPro"/>
</dbReference>
<dbReference type="PANTHER" id="PTHR43249">
    <property type="entry name" value="UDP-N-ACETYL-2-AMINO-2-DEOXY-D-GLUCURONATE OXIDASE"/>
    <property type="match status" value="1"/>
</dbReference>
<dbReference type="RefSeq" id="WP_009257692.1">
    <property type="nucleotide sequence ID" value="NZ_KN174164.1"/>
</dbReference>
<dbReference type="SUPFAM" id="SSF55347">
    <property type="entry name" value="Glyceraldehyde-3-phosphate dehydrogenase-like, C-terminal domain"/>
    <property type="match status" value="1"/>
</dbReference>
<dbReference type="AlphaFoldDB" id="A0A096D9I3"/>
<dbReference type="Pfam" id="PF22725">
    <property type="entry name" value="GFO_IDH_MocA_C3"/>
    <property type="match status" value="1"/>
</dbReference>
<organism evidence="3 4">
    <name type="scientific">Flavonifractor plautii 1_3_50AFAA</name>
    <dbReference type="NCBI Taxonomy" id="742738"/>
    <lineage>
        <taxon>Bacteria</taxon>
        <taxon>Bacillati</taxon>
        <taxon>Bacillota</taxon>
        <taxon>Clostridia</taxon>
        <taxon>Eubacteriales</taxon>
        <taxon>Oscillospiraceae</taxon>
        <taxon>Flavonifractor</taxon>
    </lineage>
</organism>
<accession>A0A096D9I3</accession>